<name>A0A840Q2T8_9PSEU</name>
<dbReference type="PANTHER" id="PTHR30055">
    <property type="entry name" value="HTH-TYPE TRANSCRIPTIONAL REGULATOR RUTR"/>
    <property type="match status" value="1"/>
</dbReference>
<dbReference type="SUPFAM" id="SSF46689">
    <property type="entry name" value="Homeodomain-like"/>
    <property type="match status" value="1"/>
</dbReference>
<evidence type="ECO:0000259" key="5">
    <source>
        <dbReference type="PROSITE" id="PS50977"/>
    </source>
</evidence>
<evidence type="ECO:0000256" key="4">
    <source>
        <dbReference type="PROSITE-ProRule" id="PRU00335"/>
    </source>
</evidence>
<dbReference type="InterPro" id="IPR001647">
    <property type="entry name" value="HTH_TetR"/>
</dbReference>
<evidence type="ECO:0000313" key="6">
    <source>
        <dbReference type="EMBL" id="MBB5156832.1"/>
    </source>
</evidence>
<keyword evidence="7" id="KW-1185">Reference proteome</keyword>
<dbReference type="InterPro" id="IPR009057">
    <property type="entry name" value="Homeodomain-like_sf"/>
</dbReference>
<keyword evidence="3" id="KW-0804">Transcription</keyword>
<dbReference type="AlphaFoldDB" id="A0A840Q2T8"/>
<reference evidence="6 7" key="1">
    <citation type="submission" date="2020-08" db="EMBL/GenBank/DDBJ databases">
        <title>Sequencing the genomes of 1000 actinobacteria strains.</title>
        <authorList>
            <person name="Klenk H.-P."/>
        </authorList>
    </citation>
    <scope>NUCLEOTIDE SEQUENCE [LARGE SCALE GENOMIC DNA]</scope>
    <source>
        <strain evidence="6 7">DSM 45584</strain>
    </source>
</reference>
<evidence type="ECO:0000256" key="1">
    <source>
        <dbReference type="ARBA" id="ARBA00023015"/>
    </source>
</evidence>
<accession>A0A840Q2T8</accession>
<protein>
    <submittedName>
        <fullName evidence="6">TetR/AcrR family transcriptional repressor of nem operon</fullName>
    </submittedName>
</protein>
<dbReference type="InterPro" id="IPR050109">
    <property type="entry name" value="HTH-type_TetR-like_transc_reg"/>
</dbReference>
<proteinExistence type="predicted"/>
<feature type="DNA-binding region" description="H-T-H motif" evidence="4">
    <location>
        <begin position="27"/>
        <end position="46"/>
    </location>
</feature>
<evidence type="ECO:0000313" key="7">
    <source>
        <dbReference type="Proteomes" id="UP000584374"/>
    </source>
</evidence>
<dbReference type="EMBL" id="JACHIW010000001">
    <property type="protein sequence ID" value="MBB5156832.1"/>
    <property type="molecule type" value="Genomic_DNA"/>
</dbReference>
<feature type="domain" description="HTH tetR-type" evidence="5">
    <location>
        <begin position="4"/>
        <end position="64"/>
    </location>
</feature>
<evidence type="ECO:0000256" key="2">
    <source>
        <dbReference type="ARBA" id="ARBA00023125"/>
    </source>
</evidence>
<dbReference type="Gene3D" id="1.10.357.10">
    <property type="entry name" value="Tetracycline Repressor, domain 2"/>
    <property type="match status" value="1"/>
</dbReference>
<sequence>MELVDRRTAIVRAAFNQVATVGLGGLRLRRIAEDVGIDHSTLHHHFPGKKDIIAAVAEYAIGQFGSRLPEGPDPAESLRAYLRYVRKLLTESPEVFVVTVELDLHARRDPEIRTVMEHHEANWRQSLGELFTGDDAQDVWPPRIEAQAAVELVIAVVKGVQLTPDVAGTVFAQLDAALTK</sequence>
<organism evidence="6 7">
    <name type="scientific">Saccharopolyspora phatthalungensis</name>
    <dbReference type="NCBI Taxonomy" id="664693"/>
    <lineage>
        <taxon>Bacteria</taxon>
        <taxon>Bacillati</taxon>
        <taxon>Actinomycetota</taxon>
        <taxon>Actinomycetes</taxon>
        <taxon>Pseudonocardiales</taxon>
        <taxon>Pseudonocardiaceae</taxon>
        <taxon>Saccharopolyspora</taxon>
    </lineage>
</organism>
<keyword evidence="2 4" id="KW-0238">DNA-binding</keyword>
<gene>
    <name evidence="6" type="ORF">BJ970_004366</name>
</gene>
<dbReference type="GO" id="GO:0003700">
    <property type="term" value="F:DNA-binding transcription factor activity"/>
    <property type="evidence" value="ECO:0007669"/>
    <property type="project" value="TreeGrafter"/>
</dbReference>
<dbReference type="PRINTS" id="PR00455">
    <property type="entry name" value="HTHTETR"/>
</dbReference>
<comment type="caution">
    <text evidence="6">The sequence shown here is derived from an EMBL/GenBank/DDBJ whole genome shotgun (WGS) entry which is preliminary data.</text>
</comment>
<dbReference type="SUPFAM" id="SSF48498">
    <property type="entry name" value="Tetracyclin repressor-like, C-terminal domain"/>
    <property type="match status" value="1"/>
</dbReference>
<dbReference type="PROSITE" id="PS50977">
    <property type="entry name" value="HTH_TETR_2"/>
    <property type="match status" value="1"/>
</dbReference>
<dbReference type="InterPro" id="IPR036271">
    <property type="entry name" value="Tet_transcr_reg_TetR-rel_C_sf"/>
</dbReference>
<dbReference type="PANTHER" id="PTHR30055:SF234">
    <property type="entry name" value="HTH-TYPE TRANSCRIPTIONAL REGULATOR BETI"/>
    <property type="match status" value="1"/>
</dbReference>
<dbReference type="RefSeq" id="WP_184727892.1">
    <property type="nucleotide sequence ID" value="NZ_JACHIW010000001.1"/>
</dbReference>
<keyword evidence="1" id="KW-0805">Transcription regulation</keyword>
<dbReference type="Proteomes" id="UP000584374">
    <property type="component" value="Unassembled WGS sequence"/>
</dbReference>
<dbReference type="GO" id="GO:0000976">
    <property type="term" value="F:transcription cis-regulatory region binding"/>
    <property type="evidence" value="ECO:0007669"/>
    <property type="project" value="TreeGrafter"/>
</dbReference>
<dbReference type="Pfam" id="PF00440">
    <property type="entry name" value="TetR_N"/>
    <property type="match status" value="1"/>
</dbReference>
<evidence type="ECO:0000256" key="3">
    <source>
        <dbReference type="ARBA" id="ARBA00023163"/>
    </source>
</evidence>